<gene>
    <name evidence="1" type="ORF">DET57_1305</name>
</gene>
<dbReference type="Proteomes" id="UP000247485">
    <property type="component" value="Unassembled WGS sequence"/>
</dbReference>
<evidence type="ECO:0000313" key="2">
    <source>
        <dbReference type="Proteomes" id="UP000247485"/>
    </source>
</evidence>
<sequence length="79" mass="8958">MRGSPDRRNAPPPGTSSIIPEAVLRTCPGYTTKTRIAPGFLLPSLLRRLGHRLFEGIHRTEAVIINRTPVQRQRHPLRR</sequence>
<comment type="caution">
    <text evidence="1">The sequence shown here is derived from an EMBL/GenBank/DDBJ whole genome shotgun (WGS) entry which is preliminary data.</text>
</comment>
<dbReference type="AlphaFoldDB" id="A0A318F9R3"/>
<name>A0A318F9R3_KLEOX</name>
<reference evidence="1 2" key="1">
    <citation type="submission" date="2018-05" db="EMBL/GenBank/DDBJ databases">
        <title>Freshwater and sediment microbial communities from various areas in North America, analyzing microbe dynamics in response to fracking.</title>
        <authorList>
            <person name="Lamendella R."/>
        </authorList>
    </citation>
    <scope>NUCLEOTIDE SEQUENCE [LARGE SCALE GENOMIC DNA]</scope>
    <source>
        <strain evidence="1 2">67</strain>
    </source>
</reference>
<dbReference type="EMBL" id="QJJG01000030">
    <property type="protein sequence ID" value="PXW36431.1"/>
    <property type="molecule type" value="Genomic_DNA"/>
</dbReference>
<protein>
    <submittedName>
        <fullName evidence="1">Uncharacterized protein</fullName>
    </submittedName>
</protein>
<accession>A0A318F9R3</accession>
<proteinExistence type="predicted"/>
<evidence type="ECO:0000313" key="1">
    <source>
        <dbReference type="EMBL" id="PXW36431.1"/>
    </source>
</evidence>
<organism evidence="1 2">
    <name type="scientific">Klebsiella oxytoca</name>
    <dbReference type="NCBI Taxonomy" id="571"/>
    <lineage>
        <taxon>Bacteria</taxon>
        <taxon>Pseudomonadati</taxon>
        <taxon>Pseudomonadota</taxon>
        <taxon>Gammaproteobacteria</taxon>
        <taxon>Enterobacterales</taxon>
        <taxon>Enterobacteriaceae</taxon>
        <taxon>Klebsiella/Raoultella group</taxon>
        <taxon>Klebsiella</taxon>
    </lineage>
</organism>